<evidence type="ECO:0000256" key="4">
    <source>
        <dbReference type="ARBA" id="ARBA00022670"/>
    </source>
</evidence>
<evidence type="ECO:0000256" key="2">
    <source>
        <dbReference type="ARBA" id="ARBA00007931"/>
    </source>
</evidence>
<dbReference type="PANTHER" id="PTHR39188:SF3">
    <property type="entry name" value="STAGE IV SPORULATION PROTEIN FB"/>
    <property type="match status" value="1"/>
</dbReference>
<keyword evidence="4 14" id="KW-0645">Protease</keyword>
<evidence type="ECO:0000256" key="8">
    <source>
        <dbReference type="ARBA" id="ARBA00022801"/>
    </source>
</evidence>
<comment type="similarity">
    <text evidence="2 14">Belongs to the peptidase M50B family.</text>
</comment>
<keyword evidence="9 14" id="KW-0862">Zinc</keyword>
<keyword evidence="6 14" id="KW-0479">Metal-binding</keyword>
<keyword evidence="7" id="KW-0677">Repeat</keyword>
<evidence type="ECO:0000313" key="18">
    <source>
        <dbReference type="EMBL" id="MEB3370996.1"/>
    </source>
</evidence>
<evidence type="ECO:0000256" key="5">
    <source>
        <dbReference type="ARBA" id="ARBA00022692"/>
    </source>
</evidence>
<proteinExistence type="inferred from homology"/>
<keyword evidence="19" id="KW-1185">Reference proteome</keyword>
<keyword evidence="10 14" id="KW-1133">Transmembrane helix</keyword>
<feature type="region of interest" description="Disordered" evidence="16">
    <location>
        <begin position="372"/>
        <end position="400"/>
    </location>
</feature>
<keyword evidence="13 14" id="KW-0472">Membrane</keyword>
<evidence type="ECO:0000256" key="3">
    <source>
        <dbReference type="ARBA" id="ARBA00022475"/>
    </source>
</evidence>
<evidence type="ECO:0000259" key="17">
    <source>
        <dbReference type="PROSITE" id="PS51371"/>
    </source>
</evidence>
<dbReference type="EMBL" id="JAWLNX010000023">
    <property type="protein sequence ID" value="MEB3370996.1"/>
    <property type="molecule type" value="Genomic_DNA"/>
</dbReference>
<organism evidence="18 19">
    <name type="scientific">Saccharopolyspora mangrovi</name>
    <dbReference type="NCBI Taxonomy" id="3082379"/>
    <lineage>
        <taxon>Bacteria</taxon>
        <taxon>Bacillati</taxon>
        <taxon>Actinomycetota</taxon>
        <taxon>Actinomycetes</taxon>
        <taxon>Pseudonocardiales</taxon>
        <taxon>Pseudonocardiaceae</taxon>
        <taxon>Saccharopolyspora</taxon>
    </lineage>
</organism>
<evidence type="ECO:0000256" key="11">
    <source>
        <dbReference type="ARBA" id="ARBA00023049"/>
    </source>
</evidence>
<comment type="subcellular location">
    <subcellularLocation>
        <location evidence="1 14">Cell membrane</location>
        <topology evidence="1 14">Multi-pass membrane protein</topology>
    </subcellularLocation>
</comment>
<keyword evidence="3 14" id="KW-1003">Cell membrane</keyword>
<accession>A0ABU6AHU5</accession>
<keyword evidence="5 14" id="KW-0812">Transmembrane</keyword>
<dbReference type="InterPro" id="IPR016483">
    <property type="entry name" value="UCP006404_Pept_M50_CBS"/>
</dbReference>
<dbReference type="Pfam" id="PF02163">
    <property type="entry name" value="Peptidase_M50"/>
    <property type="match status" value="2"/>
</dbReference>
<dbReference type="GO" id="GO:0008233">
    <property type="term" value="F:peptidase activity"/>
    <property type="evidence" value="ECO:0007669"/>
    <property type="project" value="UniProtKB-KW"/>
</dbReference>
<evidence type="ECO:0000256" key="16">
    <source>
        <dbReference type="SAM" id="MobiDB-lite"/>
    </source>
</evidence>
<name>A0ABU6AHU5_9PSEU</name>
<gene>
    <name evidence="18" type="ORF">R4I43_26680</name>
</gene>
<evidence type="ECO:0000256" key="10">
    <source>
        <dbReference type="ARBA" id="ARBA00022989"/>
    </source>
</evidence>
<feature type="transmembrane region" description="Helical" evidence="14">
    <location>
        <begin position="137"/>
        <end position="165"/>
    </location>
</feature>
<dbReference type="RefSeq" id="WP_324268466.1">
    <property type="nucleotide sequence ID" value="NZ_JAWLNX010000023.1"/>
</dbReference>
<protein>
    <recommendedName>
        <fullName evidence="14">Zinc metalloprotease</fullName>
    </recommendedName>
</protein>
<evidence type="ECO:0000256" key="7">
    <source>
        <dbReference type="ARBA" id="ARBA00022737"/>
    </source>
</evidence>
<dbReference type="PIRSF" id="PIRSF006404">
    <property type="entry name" value="UCP006404_Pept_M50_CBS"/>
    <property type="match status" value="1"/>
</dbReference>
<dbReference type="CDD" id="cd06164">
    <property type="entry name" value="S2P-M50_SpoIVFB_CBS"/>
    <property type="match status" value="1"/>
</dbReference>
<dbReference type="InterPro" id="IPR008915">
    <property type="entry name" value="Peptidase_M50"/>
</dbReference>
<keyword evidence="11 14" id="KW-0482">Metalloprotease</keyword>
<feature type="transmembrane region" description="Helical" evidence="14">
    <location>
        <begin position="107"/>
        <end position="131"/>
    </location>
</feature>
<comment type="caution">
    <text evidence="18">The sequence shown here is derived from an EMBL/GenBank/DDBJ whole genome shotgun (WGS) entry which is preliminary data.</text>
</comment>
<dbReference type="Pfam" id="PF00571">
    <property type="entry name" value="CBS"/>
    <property type="match status" value="1"/>
</dbReference>
<evidence type="ECO:0000256" key="14">
    <source>
        <dbReference type="PIRNR" id="PIRNR006404"/>
    </source>
</evidence>
<feature type="transmembrane region" description="Helical" evidence="14">
    <location>
        <begin position="12"/>
        <end position="35"/>
    </location>
</feature>
<evidence type="ECO:0000256" key="9">
    <source>
        <dbReference type="ARBA" id="ARBA00022833"/>
    </source>
</evidence>
<keyword evidence="8 14" id="KW-0378">Hydrolase</keyword>
<feature type="domain" description="CBS" evidence="17">
    <location>
        <begin position="251"/>
        <end position="308"/>
    </location>
</feature>
<keyword evidence="12 15" id="KW-0129">CBS domain</keyword>
<dbReference type="PROSITE" id="PS51371">
    <property type="entry name" value="CBS"/>
    <property type="match status" value="1"/>
</dbReference>
<dbReference type="PANTHER" id="PTHR39188">
    <property type="entry name" value="MEMBRANE-ASSOCIATED ZINC METALLOPROTEASE M50B"/>
    <property type="match status" value="1"/>
</dbReference>
<feature type="transmembrane region" description="Helical" evidence="14">
    <location>
        <begin position="186"/>
        <end position="209"/>
    </location>
</feature>
<reference evidence="18 19" key="1">
    <citation type="submission" date="2023-10" db="EMBL/GenBank/DDBJ databases">
        <title>Saccharopolyspora sp. nov., isolated from mangrove soil.</title>
        <authorList>
            <person name="Lu Y."/>
            <person name="Liu W."/>
        </authorList>
    </citation>
    <scope>NUCLEOTIDE SEQUENCE [LARGE SCALE GENOMIC DNA]</scope>
    <source>
        <strain evidence="18 19">S2-29</strain>
    </source>
</reference>
<evidence type="ECO:0000256" key="12">
    <source>
        <dbReference type="ARBA" id="ARBA00023122"/>
    </source>
</evidence>
<dbReference type="SUPFAM" id="SSF54631">
    <property type="entry name" value="CBS-domain pair"/>
    <property type="match status" value="1"/>
</dbReference>
<dbReference type="Proteomes" id="UP001327093">
    <property type="component" value="Unassembled WGS sequence"/>
</dbReference>
<sequence>MNATIPLGRIAGVRVGLHWSVAGIVALVAVGLAYVQLPTAFPGHSPFSYALAGVAAAALLLGSLLTHELAHAVVARRNAVDVDGITLWLLGGVAHLRGEARTPGADLRIAGIGPMTSGALALAFGLLGWLVHLAGAHVLIVAVLGYMALLNIVLAVFNVLPAAPLDGGRVLRAVLWWWRGDRYRAALWSARAGLGLGGLLVLGGVVQLARQSAEGLWSTLLGLFLLAMAGAETRQARIAAALASTLVGDVMSHPVETASGHSTVEKLLSGSAAPLRHQQVPIVDHAGSVQGVVSLRRLHAVPADQRSTTTLREVAAPMERVPTARTDEPLSGMLARLSSITDGHILVLSGSDVLGIIAPSDINRVAAERGLPTALPGVTPSPKATEPPPNWWYPGQQGPR</sequence>
<dbReference type="Gene3D" id="3.10.580.10">
    <property type="entry name" value="CBS-domain"/>
    <property type="match status" value="1"/>
</dbReference>
<dbReference type="InterPro" id="IPR000644">
    <property type="entry name" value="CBS_dom"/>
</dbReference>
<evidence type="ECO:0000313" key="19">
    <source>
        <dbReference type="Proteomes" id="UP001327093"/>
    </source>
</evidence>
<evidence type="ECO:0000256" key="13">
    <source>
        <dbReference type="ARBA" id="ARBA00023136"/>
    </source>
</evidence>
<feature type="transmembrane region" description="Helical" evidence="14">
    <location>
        <begin position="47"/>
        <end position="67"/>
    </location>
</feature>
<evidence type="ECO:0000256" key="6">
    <source>
        <dbReference type="ARBA" id="ARBA00022723"/>
    </source>
</evidence>
<comment type="cofactor">
    <cofactor evidence="14">
        <name>Zn(2+)</name>
        <dbReference type="ChEBI" id="CHEBI:29105"/>
    </cofactor>
    <text evidence="14">Binds 1 zinc ion per subunit.</text>
</comment>
<evidence type="ECO:0000256" key="15">
    <source>
        <dbReference type="PROSITE-ProRule" id="PRU00703"/>
    </source>
</evidence>
<dbReference type="GO" id="GO:0006508">
    <property type="term" value="P:proteolysis"/>
    <property type="evidence" value="ECO:0007669"/>
    <property type="project" value="UniProtKB-KW"/>
</dbReference>
<dbReference type="InterPro" id="IPR046342">
    <property type="entry name" value="CBS_dom_sf"/>
</dbReference>
<evidence type="ECO:0000256" key="1">
    <source>
        <dbReference type="ARBA" id="ARBA00004651"/>
    </source>
</evidence>